<organism evidence="1 2">
    <name type="scientific">Schaalia radingae</name>
    <dbReference type="NCBI Taxonomy" id="131110"/>
    <lineage>
        <taxon>Bacteria</taxon>
        <taxon>Bacillati</taxon>
        <taxon>Actinomycetota</taxon>
        <taxon>Actinomycetes</taxon>
        <taxon>Actinomycetales</taxon>
        <taxon>Actinomycetaceae</taxon>
        <taxon>Schaalia</taxon>
    </lineage>
</organism>
<sequence>MVQDVPQRPDDEDIDAKFAGIVADFERSSAPAERHDLDTPVDESLHLEGGSLSVALVLTPIPSAEALHKLLQLAGLSVHVVPIKPWTAIWLKVDSNQPMTEEDELASLMGKCRSMPPEVDQVARLTSRLSKLGSVAIMSWLVEGDEEDVEPGVSGQISARRYVSGEPEDDIPAGVLIGSMPVALEDLLLGRTTPDDYNGSVAPDGTCLKRPRGPLGWFRKP</sequence>
<protein>
    <submittedName>
        <fullName evidence="1">Uncharacterized protein</fullName>
    </submittedName>
</protein>
<dbReference type="RefSeq" id="WP_058236478.1">
    <property type="nucleotide sequence ID" value="NZ_LT629792.1"/>
</dbReference>
<proteinExistence type="predicted"/>
<accession>A0ABY0V6R0</accession>
<gene>
    <name evidence="1" type="ORF">SAMN04489714_0838</name>
</gene>
<keyword evidence="2" id="KW-1185">Reference proteome</keyword>
<evidence type="ECO:0000313" key="2">
    <source>
        <dbReference type="Proteomes" id="UP000198976"/>
    </source>
</evidence>
<evidence type="ECO:0000313" key="1">
    <source>
        <dbReference type="EMBL" id="SDT91408.1"/>
    </source>
</evidence>
<dbReference type="Proteomes" id="UP000198976">
    <property type="component" value="Chromosome I"/>
</dbReference>
<reference evidence="1 2" key="1">
    <citation type="submission" date="2016-10" db="EMBL/GenBank/DDBJ databases">
        <authorList>
            <person name="Varghese N."/>
            <person name="Submissions S."/>
        </authorList>
    </citation>
    <scope>NUCLEOTIDE SEQUENCE [LARGE SCALE GENOMIC DNA]</scope>
    <source>
        <strain evidence="1 2">DSM 9169</strain>
    </source>
</reference>
<dbReference type="EMBL" id="LT629792">
    <property type="protein sequence ID" value="SDT91408.1"/>
    <property type="molecule type" value="Genomic_DNA"/>
</dbReference>
<name>A0ABY0V6R0_9ACTO</name>